<comment type="caution">
    <text evidence="2">The sequence shown here is derived from an EMBL/GenBank/DDBJ whole genome shotgun (WGS) entry which is preliminary data.</text>
</comment>
<organism evidence="2 3">
    <name type="scientific">Cereibacter sphaeroides</name>
    <name type="common">Rhodobacter sphaeroides</name>
    <dbReference type="NCBI Taxonomy" id="1063"/>
    <lineage>
        <taxon>Bacteria</taxon>
        <taxon>Pseudomonadati</taxon>
        <taxon>Pseudomonadota</taxon>
        <taxon>Alphaproteobacteria</taxon>
        <taxon>Rhodobacterales</taxon>
        <taxon>Paracoccaceae</taxon>
        <taxon>Cereibacter</taxon>
    </lineage>
</organism>
<evidence type="ECO:0000313" key="3">
    <source>
        <dbReference type="Proteomes" id="UP000248975"/>
    </source>
</evidence>
<dbReference type="InterPro" id="IPR006311">
    <property type="entry name" value="TAT_signal"/>
</dbReference>
<accession>A0A2W5UCC3</accession>
<gene>
    <name evidence="2" type="ORF">DI533_02730</name>
</gene>
<evidence type="ECO:0000313" key="2">
    <source>
        <dbReference type="EMBL" id="PZR00944.1"/>
    </source>
</evidence>
<dbReference type="AlphaFoldDB" id="A0A2W5UCC3"/>
<dbReference type="InterPro" id="IPR007461">
    <property type="entry name" value="Ysc84_actin-binding"/>
</dbReference>
<dbReference type="Proteomes" id="UP000248975">
    <property type="component" value="Unassembled WGS sequence"/>
</dbReference>
<proteinExistence type="predicted"/>
<name>A0A2W5UCC3_CERSP</name>
<feature type="domain" description="Ysc84 actin-binding" evidence="1">
    <location>
        <begin position="102"/>
        <end position="185"/>
    </location>
</feature>
<dbReference type="Pfam" id="PF04366">
    <property type="entry name" value="Ysc84"/>
    <property type="match status" value="1"/>
</dbReference>
<protein>
    <submittedName>
        <fullName evidence="2">Twin-arginine translocation pathway signal</fullName>
    </submittedName>
</protein>
<evidence type="ECO:0000259" key="1">
    <source>
        <dbReference type="Pfam" id="PF04366"/>
    </source>
</evidence>
<dbReference type="PROSITE" id="PS51318">
    <property type="entry name" value="TAT"/>
    <property type="match status" value="1"/>
</dbReference>
<reference evidence="2 3" key="1">
    <citation type="submission" date="2017-08" db="EMBL/GenBank/DDBJ databases">
        <title>Infants hospitalized years apart are colonized by the same room-sourced microbial strains.</title>
        <authorList>
            <person name="Brooks B."/>
            <person name="Olm M.R."/>
            <person name="Firek B.A."/>
            <person name="Baker R."/>
            <person name="Thomas B.C."/>
            <person name="Morowitz M.J."/>
            <person name="Banfield J.F."/>
        </authorList>
    </citation>
    <scope>NUCLEOTIDE SEQUENCE [LARGE SCALE GENOMIC DNA]</scope>
    <source>
        <strain evidence="2">S2_003_000_R2_11</strain>
    </source>
</reference>
<dbReference type="EMBL" id="QFQS01000001">
    <property type="protein sequence ID" value="PZR00944.1"/>
    <property type="molecule type" value="Genomic_DNA"/>
</dbReference>
<sequence>MGQSMSITRRGFLAATGSSLLITAACGNGVNSGAGAEIDARVDATRQFLFDTYPGTRDLENRASGVLWMPLMTEGGLFVGGGYGRGALRISNVTVDYYSATKASYGLQIGAQQYAHALFFMTDEALAEFRASDGWAAGADLRYATPDQGGASIGKDTTELDPVIPLIFGQSGLIAGATLSGTKYTRIIP</sequence>